<protein>
    <submittedName>
        <fullName evidence="1">Uncharacterized protein</fullName>
    </submittedName>
</protein>
<sequence length="485" mass="52224">MPAMACQYEFAPEPVGGPSAQFLARKMGAAATFIDLAMAEGAADVRGPDGKVSPWAKAISFRVIDRWKGQSSDRFILFGGLDGSNGPGWSLSHWVDDKGRIEPWESVREASALPPAGMTSCDPPALMAKAGQTYVVLREADGRLLGAVEFHAGAHARRGTAIAAAPLWPNDDWARQLSYLREPPRTSAIPADAPVAPRHAFVRFRRALDATAVSRLLGQAKAIPFSATLVRNGVSADYRLGSDIAYDGLITDAARWAGARTTNPALLKAHVATLLDTIAVRDLANDSAWMTYARAILALLDAPAEAGLPRFTTVGIVGDDAIWRRLAVLPEVAEVTPARLVRGRIADAFRSQSASLPTVTAIEAHRRLTGIAGQDLPPSAITGRWRMTGGDTLEFGEKVLTLDLREGRAVAAMPCARAEGSYRFAGRVLELTLPKPDLSSCPKNQDHWYPAFLFDTDGVITVRPAGDRLEFVHSGGTFHFRREAM</sequence>
<evidence type="ECO:0000313" key="1">
    <source>
        <dbReference type="EMBL" id="QNN68347.1"/>
    </source>
</evidence>
<name>A0A7G9SKH2_9SPHN</name>
<dbReference type="KEGG" id="slut:H9L13_05650"/>
<dbReference type="RefSeq" id="WP_187539775.1">
    <property type="nucleotide sequence ID" value="NZ_BAABJT010000001.1"/>
</dbReference>
<reference evidence="1 2" key="1">
    <citation type="submission" date="2020-08" db="EMBL/GenBank/DDBJ databases">
        <title>Genome sequence of Sphingomonas lutea KCTC 23642T.</title>
        <authorList>
            <person name="Hyun D.-W."/>
            <person name="Bae J.-W."/>
        </authorList>
    </citation>
    <scope>NUCLEOTIDE SEQUENCE [LARGE SCALE GENOMIC DNA]</scope>
    <source>
        <strain evidence="1 2">KCTC 23642</strain>
    </source>
</reference>
<evidence type="ECO:0000313" key="2">
    <source>
        <dbReference type="Proteomes" id="UP000515971"/>
    </source>
</evidence>
<proteinExistence type="predicted"/>
<dbReference type="Proteomes" id="UP000515971">
    <property type="component" value="Chromosome"/>
</dbReference>
<dbReference type="AlphaFoldDB" id="A0A7G9SKH2"/>
<dbReference type="EMBL" id="CP060718">
    <property type="protein sequence ID" value="QNN68347.1"/>
    <property type="molecule type" value="Genomic_DNA"/>
</dbReference>
<organism evidence="1 2">
    <name type="scientific">Sphingomonas lutea</name>
    <dbReference type="NCBI Taxonomy" id="1045317"/>
    <lineage>
        <taxon>Bacteria</taxon>
        <taxon>Pseudomonadati</taxon>
        <taxon>Pseudomonadota</taxon>
        <taxon>Alphaproteobacteria</taxon>
        <taxon>Sphingomonadales</taxon>
        <taxon>Sphingomonadaceae</taxon>
        <taxon>Sphingomonas</taxon>
    </lineage>
</organism>
<accession>A0A7G9SKH2</accession>
<keyword evidence="2" id="KW-1185">Reference proteome</keyword>
<gene>
    <name evidence="1" type="ORF">H9L13_05650</name>
</gene>